<dbReference type="InterPro" id="IPR052957">
    <property type="entry name" value="Auxin_embryo_med"/>
</dbReference>
<dbReference type="PANTHER" id="PTHR32387:SF3">
    <property type="entry name" value="ATP_DNA BINDING PROTEIN"/>
    <property type="match status" value="1"/>
</dbReference>
<keyword evidence="2" id="KW-1185">Reference proteome</keyword>
<dbReference type="AlphaFoldDB" id="M1D4Y2"/>
<evidence type="ECO:0000313" key="2">
    <source>
        <dbReference type="Proteomes" id="UP000011115"/>
    </source>
</evidence>
<dbReference type="Gramene" id="PGSC0003DMT400081696">
    <property type="protein sequence ID" value="PGSC0003DMT400081696"/>
    <property type="gene ID" value="PGSC0003DMG400032070"/>
</dbReference>
<evidence type="ECO:0000313" key="1">
    <source>
        <dbReference type="EnsemblPlants" id="PGSC0003DMT400081696"/>
    </source>
</evidence>
<dbReference type="Proteomes" id="UP000011115">
    <property type="component" value="Unassembled WGS sequence"/>
</dbReference>
<proteinExistence type="predicted"/>
<accession>M1D4Y2</accession>
<dbReference type="PANTHER" id="PTHR32387">
    <property type="entry name" value="WU:FJ29H11"/>
    <property type="match status" value="1"/>
</dbReference>
<reference evidence="2" key="1">
    <citation type="journal article" date="2011" name="Nature">
        <title>Genome sequence and analysis of the tuber crop potato.</title>
        <authorList>
            <consortium name="The Potato Genome Sequencing Consortium"/>
        </authorList>
    </citation>
    <scope>NUCLEOTIDE SEQUENCE [LARGE SCALE GENOMIC DNA]</scope>
    <source>
        <strain evidence="2">cv. DM1-3 516 R44</strain>
    </source>
</reference>
<dbReference type="HOGENOM" id="CLU_2137904_0_0_1"/>
<organism evidence="1 2">
    <name type="scientific">Solanum tuberosum</name>
    <name type="common">Potato</name>
    <dbReference type="NCBI Taxonomy" id="4113"/>
    <lineage>
        <taxon>Eukaryota</taxon>
        <taxon>Viridiplantae</taxon>
        <taxon>Streptophyta</taxon>
        <taxon>Embryophyta</taxon>
        <taxon>Tracheophyta</taxon>
        <taxon>Spermatophyta</taxon>
        <taxon>Magnoliopsida</taxon>
        <taxon>eudicotyledons</taxon>
        <taxon>Gunneridae</taxon>
        <taxon>Pentapetalae</taxon>
        <taxon>asterids</taxon>
        <taxon>lamiids</taxon>
        <taxon>Solanales</taxon>
        <taxon>Solanaceae</taxon>
        <taxon>Solanoideae</taxon>
        <taxon>Solaneae</taxon>
        <taxon>Solanum</taxon>
    </lineage>
</organism>
<dbReference type="InParanoid" id="M1D4Y2"/>
<protein>
    <submittedName>
        <fullName evidence="1">DNA binding protein</fullName>
    </submittedName>
</protein>
<dbReference type="PaxDb" id="4113-PGSC0003DMT400081696"/>
<name>M1D4Y2_SOLTU</name>
<sequence length="113" mass="12936">MDCSLSLSSGEVLNVNVSRMICWERKSSKIFLQRLDKSGGYKSKLEYATYFSEVVAEGILKEKEDFVPQLAELIKLGFILKFDEAAIEFLMKTENLQIFLEDEEFLSSAFTSE</sequence>
<dbReference type="eggNOG" id="ENOG502QXH2">
    <property type="taxonomic scope" value="Eukaryota"/>
</dbReference>
<reference evidence="1" key="2">
    <citation type="submission" date="2015-06" db="UniProtKB">
        <authorList>
            <consortium name="EnsemblPlants"/>
        </authorList>
    </citation>
    <scope>IDENTIFICATION</scope>
    <source>
        <strain evidence="1">DM1-3 516 R44</strain>
    </source>
</reference>
<dbReference type="EnsemblPlants" id="PGSC0003DMT400081696">
    <property type="protein sequence ID" value="PGSC0003DMT400081696"/>
    <property type="gene ID" value="PGSC0003DMG400032070"/>
</dbReference>